<evidence type="ECO:0000256" key="2">
    <source>
        <dbReference type="ARBA" id="ARBA00022692"/>
    </source>
</evidence>
<keyword evidence="9" id="KW-1185">Reference proteome</keyword>
<dbReference type="FunCoup" id="A0A212QVM2">
    <property type="interactions" value="277"/>
</dbReference>
<dbReference type="InParanoid" id="A0A212QVM2"/>
<dbReference type="GO" id="GO:0005886">
    <property type="term" value="C:plasma membrane"/>
    <property type="evidence" value="ECO:0007669"/>
    <property type="project" value="UniProtKB-UniRule"/>
</dbReference>
<organism evidence="8 9">
    <name type="scientific">Thermoflexus hugenholtzii JAD2</name>
    <dbReference type="NCBI Taxonomy" id="877466"/>
    <lineage>
        <taxon>Bacteria</taxon>
        <taxon>Bacillati</taxon>
        <taxon>Chloroflexota</taxon>
        <taxon>Thermoflexia</taxon>
        <taxon>Thermoflexales</taxon>
        <taxon>Thermoflexaceae</taxon>
        <taxon>Thermoflexus</taxon>
    </lineage>
</organism>
<dbReference type="PANTHER" id="PTHR30518">
    <property type="entry name" value="ENDOLYTIC MUREIN TRANSGLYCOSYLASE"/>
    <property type="match status" value="1"/>
</dbReference>
<reference evidence="9" key="1">
    <citation type="submission" date="2017-06" db="EMBL/GenBank/DDBJ databases">
        <authorList>
            <person name="Varghese N."/>
            <person name="Submissions S."/>
        </authorList>
    </citation>
    <scope>NUCLEOTIDE SEQUENCE [LARGE SCALE GENOMIC DNA]</scope>
    <source>
        <strain evidence="9">JAD2</strain>
    </source>
</reference>
<gene>
    <name evidence="7" type="primary">mltG</name>
    <name evidence="8" type="ORF">SAMN02746019_00006620</name>
</gene>
<evidence type="ECO:0000256" key="7">
    <source>
        <dbReference type="HAMAP-Rule" id="MF_02065"/>
    </source>
</evidence>
<evidence type="ECO:0000313" key="9">
    <source>
        <dbReference type="Proteomes" id="UP000197025"/>
    </source>
</evidence>
<evidence type="ECO:0000256" key="4">
    <source>
        <dbReference type="ARBA" id="ARBA00023136"/>
    </source>
</evidence>
<dbReference type="EMBL" id="FYEK01000025">
    <property type="protein sequence ID" value="SNB63566.1"/>
    <property type="molecule type" value="Genomic_DNA"/>
</dbReference>
<evidence type="ECO:0000256" key="3">
    <source>
        <dbReference type="ARBA" id="ARBA00022989"/>
    </source>
</evidence>
<dbReference type="HAMAP" id="MF_02065">
    <property type="entry name" value="MltG"/>
    <property type="match status" value="1"/>
</dbReference>
<keyword evidence="3 7" id="KW-1133">Transmembrane helix</keyword>
<dbReference type="Pfam" id="PF02618">
    <property type="entry name" value="YceG"/>
    <property type="match status" value="1"/>
</dbReference>
<keyword evidence="6 7" id="KW-0961">Cell wall biogenesis/degradation</keyword>
<dbReference type="InterPro" id="IPR003770">
    <property type="entry name" value="MLTG-like"/>
</dbReference>
<protein>
    <recommendedName>
        <fullName evidence="7">Endolytic murein transglycosylase</fullName>
        <ecNumber evidence="7">4.2.2.29</ecNumber>
    </recommendedName>
    <alternativeName>
        <fullName evidence="7">Peptidoglycan lytic transglycosylase</fullName>
    </alternativeName>
    <alternativeName>
        <fullName evidence="7">Peptidoglycan polymerization terminase</fullName>
    </alternativeName>
</protein>
<dbReference type="NCBIfam" id="TIGR00247">
    <property type="entry name" value="endolytic transglycosylase MltG"/>
    <property type="match status" value="1"/>
</dbReference>
<evidence type="ECO:0000256" key="5">
    <source>
        <dbReference type="ARBA" id="ARBA00023239"/>
    </source>
</evidence>
<comment type="function">
    <text evidence="7">Functions as a peptidoglycan terminase that cleaves nascent peptidoglycan strands endolytically to terminate their elongation.</text>
</comment>
<keyword evidence="1 7" id="KW-1003">Cell membrane</keyword>
<accession>A0A212QVM2</accession>
<dbReference type="PANTHER" id="PTHR30518:SF2">
    <property type="entry name" value="ENDOLYTIC MUREIN TRANSGLYCOSYLASE"/>
    <property type="match status" value="1"/>
</dbReference>
<proteinExistence type="inferred from homology"/>
<dbReference type="RefSeq" id="WP_200808103.1">
    <property type="nucleotide sequence ID" value="NZ_FYEK01000025.1"/>
</dbReference>
<evidence type="ECO:0000256" key="6">
    <source>
        <dbReference type="ARBA" id="ARBA00023316"/>
    </source>
</evidence>
<sequence>MARRRASRSLWRWLLMIGTVVFFCGALGAALLPRLGRPDAGAGPTLSGSPLDWGLGLYLFLRRDDLQQPAGSDPTPVTFVIQPGQSVTEVAQALEEAGLIQDAFLFRAYVRYHGLDREIQAGEYTLRKTMTIPQVAEALRAGRKAEWTVRIREGLRLEEVAEAVAAQTHLSASAVLSAARDGMRWRARFAFLADLPPGATLEGYLFPDTYRLARDATAEDLIARMLENFGRKVTPERIAAARARGLTLHQVVTLASIVEREAVLPAERPLIASVYLNRLAIGMKLDADPTVQYALGYQADQKTWWKSPLTLDDLQVDSPYNTYRYPGLPPGPIANPGLASIEAVLNPAQTDYLYFMADCLKKDGSHWFARTQEEHLRNFRRCHGTP</sequence>
<comment type="catalytic activity">
    <reaction evidence="7">
        <text>a peptidoglycan chain = a peptidoglycan chain with N-acetyl-1,6-anhydromuramyl-[peptide] at the reducing end + a peptidoglycan chain with N-acetylglucosamine at the non-reducing end.</text>
        <dbReference type="EC" id="4.2.2.29"/>
    </reaction>
</comment>
<dbReference type="GO" id="GO:0009252">
    <property type="term" value="P:peptidoglycan biosynthetic process"/>
    <property type="evidence" value="ECO:0007669"/>
    <property type="project" value="UniProtKB-UniRule"/>
</dbReference>
<keyword evidence="2 7" id="KW-0812">Transmembrane</keyword>
<feature type="site" description="Important for catalytic activity" evidence="7">
    <location>
        <position position="261"/>
    </location>
</feature>
<dbReference type="Gene3D" id="3.30.160.60">
    <property type="entry name" value="Classic Zinc Finger"/>
    <property type="match status" value="1"/>
</dbReference>
<evidence type="ECO:0000256" key="1">
    <source>
        <dbReference type="ARBA" id="ARBA00022475"/>
    </source>
</evidence>
<dbReference type="AlphaFoldDB" id="A0A212QVM2"/>
<dbReference type="CDD" id="cd08010">
    <property type="entry name" value="MltG_like"/>
    <property type="match status" value="1"/>
</dbReference>
<keyword evidence="5 7" id="KW-0456">Lyase</keyword>
<name>A0A212QVM2_9CHLR</name>
<dbReference type="Gene3D" id="3.30.1490.480">
    <property type="entry name" value="Endolytic murein transglycosylase"/>
    <property type="match status" value="1"/>
</dbReference>
<evidence type="ECO:0000313" key="8">
    <source>
        <dbReference type="EMBL" id="SNB63566.1"/>
    </source>
</evidence>
<keyword evidence="4 7" id="KW-0472">Membrane</keyword>
<dbReference type="Proteomes" id="UP000197025">
    <property type="component" value="Unassembled WGS sequence"/>
</dbReference>
<dbReference type="GO" id="GO:0071555">
    <property type="term" value="P:cell wall organization"/>
    <property type="evidence" value="ECO:0007669"/>
    <property type="project" value="UniProtKB-KW"/>
</dbReference>
<dbReference type="EC" id="4.2.2.29" evidence="7"/>
<comment type="similarity">
    <text evidence="7">Belongs to the transglycosylase MltG family.</text>
</comment>
<dbReference type="GO" id="GO:0008932">
    <property type="term" value="F:lytic endotransglycosylase activity"/>
    <property type="evidence" value="ECO:0007669"/>
    <property type="project" value="UniProtKB-UniRule"/>
</dbReference>